<gene>
    <name evidence="4" type="ORF">N8K70_00510</name>
</gene>
<sequence>MRIGLMSLAHTHAMSYASALGSTPGVEVVASDPFHAERPDGEVGGASFAADLGVGYREGYDELLAEVDAVIVCSENVRHREDVERAAAAGVHVLCEKPLATSAADAAAMASACREAGVVLMVAFPVRYSPEAIALATSVEAGALGDIVSFTGTNNGKLPAARSWFADPALAGGGALTDHVVHLADIMDLLRGGALPESVYAVEGRALHPGTAVETEGMVSLRYPDGVIATIDCSWSRPDGYPVWGGLTLLTVGSSGTMSIAPFEQRVDGFSSARGEQLWMPFGENADARMIAAFLGAITGGDAAYPDGATGIRTSAVVEAAYASVRSGQPVMPRLS</sequence>
<dbReference type="AlphaFoldDB" id="A0AA97FKK2"/>
<feature type="domain" description="Gfo/Idh/MocA-like oxidoreductase N-terminal" evidence="2">
    <location>
        <begin position="47"/>
        <end position="124"/>
    </location>
</feature>
<dbReference type="RefSeq" id="WP_317139653.1">
    <property type="nucleotide sequence ID" value="NZ_CP118157.1"/>
</dbReference>
<accession>A0AA97FKK2</accession>
<dbReference type="Pfam" id="PF01408">
    <property type="entry name" value="GFO_IDH_MocA"/>
    <property type="match status" value="1"/>
</dbReference>
<keyword evidence="1" id="KW-0520">NAD</keyword>
<dbReference type="Gene3D" id="3.30.360.10">
    <property type="entry name" value="Dihydrodipicolinate Reductase, domain 2"/>
    <property type="match status" value="1"/>
</dbReference>
<dbReference type="InterPro" id="IPR055170">
    <property type="entry name" value="GFO_IDH_MocA-like_dom"/>
</dbReference>
<dbReference type="SUPFAM" id="SSF51735">
    <property type="entry name" value="NAD(P)-binding Rossmann-fold domains"/>
    <property type="match status" value="1"/>
</dbReference>
<dbReference type="EMBL" id="CP118157">
    <property type="protein sequence ID" value="WOF23182.1"/>
    <property type="molecule type" value="Genomic_DNA"/>
</dbReference>
<evidence type="ECO:0000259" key="3">
    <source>
        <dbReference type="Pfam" id="PF22725"/>
    </source>
</evidence>
<name>A0AA97FKK2_9MICO</name>
<dbReference type="PANTHER" id="PTHR43377">
    <property type="entry name" value="BILIVERDIN REDUCTASE A"/>
    <property type="match status" value="1"/>
</dbReference>
<dbReference type="GO" id="GO:0000166">
    <property type="term" value="F:nucleotide binding"/>
    <property type="evidence" value="ECO:0007669"/>
    <property type="project" value="InterPro"/>
</dbReference>
<dbReference type="InterPro" id="IPR000683">
    <property type="entry name" value="Gfo/Idh/MocA-like_OxRdtase_N"/>
</dbReference>
<evidence type="ECO:0000256" key="1">
    <source>
        <dbReference type="ARBA" id="ARBA00023027"/>
    </source>
</evidence>
<keyword evidence="5" id="KW-1185">Reference proteome</keyword>
<evidence type="ECO:0000259" key="2">
    <source>
        <dbReference type="Pfam" id="PF01408"/>
    </source>
</evidence>
<organism evidence="4 5">
    <name type="scientific">Microbacterium betulae</name>
    <dbReference type="NCBI Taxonomy" id="2981139"/>
    <lineage>
        <taxon>Bacteria</taxon>
        <taxon>Bacillati</taxon>
        <taxon>Actinomycetota</taxon>
        <taxon>Actinomycetes</taxon>
        <taxon>Micrococcales</taxon>
        <taxon>Microbacteriaceae</taxon>
        <taxon>Microbacterium</taxon>
    </lineage>
</organism>
<dbReference type="KEGG" id="mbet:N8K70_00510"/>
<feature type="domain" description="GFO/IDH/MocA-like oxidoreductase" evidence="3">
    <location>
        <begin position="137"/>
        <end position="258"/>
    </location>
</feature>
<dbReference type="InterPro" id="IPR051450">
    <property type="entry name" value="Gfo/Idh/MocA_Oxidoreductases"/>
</dbReference>
<reference evidence="4 5" key="1">
    <citation type="submission" date="2023-02" db="EMBL/GenBank/DDBJ databases">
        <title>Microbacterium betulae sp. nov., isolated from birch wood.</title>
        <authorList>
            <person name="Pasciak M."/>
            <person name="Pawlik K.J."/>
            <person name="Martynowski D."/>
            <person name="Laczmanski L."/>
            <person name="Ciekot J."/>
            <person name="Szponar B."/>
            <person name="Wojcik-Fatla A."/>
            <person name="Mackiewicz B."/>
            <person name="Farian E."/>
            <person name="Cholewa G."/>
            <person name="Cholewa A."/>
            <person name="Dutkiewicz J."/>
        </authorList>
    </citation>
    <scope>NUCLEOTIDE SEQUENCE [LARGE SCALE GENOMIC DNA]</scope>
    <source>
        <strain evidence="4 5">AB</strain>
    </source>
</reference>
<dbReference type="InterPro" id="IPR036291">
    <property type="entry name" value="NAD(P)-bd_dom_sf"/>
</dbReference>
<dbReference type="Proteomes" id="UP001305498">
    <property type="component" value="Chromosome"/>
</dbReference>
<dbReference type="Gene3D" id="3.40.50.720">
    <property type="entry name" value="NAD(P)-binding Rossmann-like Domain"/>
    <property type="match status" value="1"/>
</dbReference>
<dbReference type="PANTHER" id="PTHR43377:SF1">
    <property type="entry name" value="BILIVERDIN REDUCTASE A"/>
    <property type="match status" value="1"/>
</dbReference>
<evidence type="ECO:0000313" key="5">
    <source>
        <dbReference type="Proteomes" id="UP001305498"/>
    </source>
</evidence>
<dbReference type="SUPFAM" id="SSF55347">
    <property type="entry name" value="Glyceraldehyde-3-phosphate dehydrogenase-like, C-terminal domain"/>
    <property type="match status" value="1"/>
</dbReference>
<proteinExistence type="predicted"/>
<dbReference type="Pfam" id="PF22725">
    <property type="entry name" value="GFO_IDH_MocA_C3"/>
    <property type="match status" value="1"/>
</dbReference>
<evidence type="ECO:0000313" key="4">
    <source>
        <dbReference type="EMBL" id="WOF23182.1"/>
    </source>
</evidence>
<protein>
    <submittedName>
        <fullName evidence="4">Gfo/Idh/MocA family oxidoreductase</fullName>
    </submittedName>
</protein>